<name>A0ABQ9I7C7_9NEOP</name>
<evidence type="ECO:0000256" key="1">
    <source>
        <dbReference type="SAM" id="MobiDB-lite"/>
    </source>
</evidence>
<proteinExistence type="predicted"/>
<feature type="region of interest" description="Disordered" evidence="1">
    <location>
        <begin position="261"/>
        <end position="282"/>
    </location>
</feature>
<organism evidence="2 3">
    <name type="scientific">Dryococelus australis</name>
    <dbReference type="NCBI Taxonomy" id="614101"/>
    <lineage>
        <taxon>Eukaryota</taxon>
        <taxon>Metazoa</taxon>
        <taxon>Ecdysozoa</taxon>
        <taxon>Arthropoda</taxon>
        <taxon>Hexapoda</taxon>
        <taxon>Insecta</taxon>
        <taxon>Pterygota</taxon>
        <taxon>Neoptera</taxon>
        <taxon>Polyneoptera</taxon>
        <taxon>Phasmatodea</taxon>
        <taxon>Verophasmatodea</taxon>
        <taxon>Anareolatae</taxon>
        <taxon>Phasmatidae</taxon>
        <taxon>Eurycanthinae</taxon>
        <taxon>Dryococelus</taxon>
    </lineage>
</organism>
<protein>
    <submittedName>
        <fullName evidence="2">Uncharacterized protein</fullName>
    </submittedName>
</protein>
<accession>A0ABQ9I7C7</accession>
<feature type="compositionally biased region" description="Polar residues" evidence="1">
    <location>
        <begin position="271"/>
        <end position="282"/>
    </location>
</feature>
<gene>
    <name evidence="2" type="ORF">PR048_005130</name>
</gene>
<dbReference type="PANTHER" id="PTHR11439">
    <property type="entry name" value="GAG-POL-RELATED RETROTRANSPOSON"/>
    <property type="match status" value="1"/>
</dbReference>
<comment type="caution">
    <text evidence="2">The sequence shown here is derived from an EMBL/GenBank/DDBJ whole genome shotgun (WGS) entry which is preliminary data.</text>
</comment>
<dbReference type="CDD" id="cd09272">
    <property type="entry name" value="RNase_HI_RT_Ty1"/>
    <property type="match status" value="1"/>
</dbReference>
<sequence length="327" mass="35915">MEINQSAYDEMVLRKFAMVACKLISLPIEPGWTPANSPLAENVKNFREIVVSLNYLVAGIRTDLAYAVNVTSRVQDKPTNAHSSLANHAGNKTSRRFTNGILMKFSGGHVLWRTKLQKCVALSSIEVEYTATSEAAKSRVWFNRLLKEVNAIEYFNNRIEVDYVPSEKQEADEADFFTKGVSSGDLRKMKILIGMIFRGSNDILYSCDRQFLCNSLMTSRDKRLTVAATQSKNTGTGVSSRSATRDFPVCRLSISWIKSPAFGEHDAPGQATGTGHSRAAHQSSGHMLLGHSSCHCDTQGLVLALAARPADCARSATSNFSSVHSEL</sequence>
<dbReference type="PANTHER" id="PTHR11439:SF483">
    <property type="entry name" value="PEPTIDE SYNTHASE GLIP-LIKE, PUTATIVE (AFU_ORTHOLOGUE AFUA_3G12920)-RELATED"/>
    <property type="match status" value="1"/>
</dbReference>
<reference evidence="2 3" key="1">
    <citation type="submission" date="2023-02" db="EMBL/GenBank/DDBJ databases">
        <title>LHISI_Scaffold_Assembly.</title>
        <authorList>
            <person name="Stuart O.P."/>
            <person name="Cleave R."/>
            <person name="Magrath M.J.L."/>
            <person name="Mikheyev A.S."/>
        </authorList>
    </citation>
    <scope>NUCLEOTIDE SEQUENCE [LARGE SCALE GENOMIC DNA]</scope>
    <source>
        <strain evidence="2">Daus_M_001</strain>
        <tissue evidence="2">Leg muscle</tissue>
    </source>
</reference>
<keyword evidence="3" id="KW-1185">Reference proteome</keyword>
<dbReference type="Proteomes" id="UP001159363">
    <property type="component" value="Chromosome 2"/>
</dbReference>
<evidence type="ECO:0000313" key="3">
    <source>
        <dbReference type="Proteomes" id="UP001159363"/>
    </source>
</evidence>
<dbReference type="EMBL" id="JARBHB010000002">
    <property type="protein sequence ID" value="KAJ8892549.1"/>
    <property type="molecule type" value="Genomic_DNA"/>
</dbReference>
<evidence type="ECO:0000313" key="2">
    <source>
        <dbReference type="EMBL" id="KAJ8892549.1"/>
    </source>
</evidence>